<keyword evidence="11" id="KW-1185">Reference proteome</keyword>
<evidence type="ECO:0000256" key="2">
    <source>
        <dbReference type="ARBA" id="ARBA00009509"/>
    </source>
</evidence>
<dbReference type="PANTHER" id="PTHR30046">
    <property type="entry name" value="FLAGELLAR M-RING PROTEIN"/>
    <property type="match status" value="1"/>
</dbReference>
<protein>
    <recommendedName>
        <fullName evidence="8">Lipoprotein</fullName>
    </recommendedName>
</protein>
<evidence type="ECO:0000259" key="9">
    <source>
        <dbReference type="Pfam" id="PF01514"/>
    </source>
</evidence>
<keyword evidence="7 8" id="KW-0449">Lipoprotein</keyword>
<comment type="caution">
    <text evidence="10">The sequence shown here is derived from an EMBL/GenBank/DDBJ whole genome shotgun (WGS) entry which is preliminary data.</text>
</comment>
<feature type="transmembrane region" description="Helical" evidence="8">
    <location>
        <begin position="241"/>
        <end position="261"/>
    </location>
</feature>
<sequence length="284" mass="29958">MSPTALRTACNSCSASRPEATMPLATARTRLRRLTLALAAAAALAGCGREELYAQLDEREVNEMVALLTHAGIDANKQRVDGGQYALQVAGGEFARAIQVLHGAGYPRANHESLGSLFKKEGFVTTQLEERARFMHALAQELEATLQNIDGVLLARVHLSVPEKRRFAEKPELSAAAVFLKLRPGVDLTPQIGSIKALVVNAIEGLPYEQVTVLTFPSEPWPGPAAAPAPAAALAGLGTPLLWAAALGGAALALGALLWLWQRRRGDTVPARAEVLPLGGGDAA</sequence>
<evidence type="ECO:0000313" key="11">
    <source>
        <dbReference type="Proteomes" id="UP001041814"/>
    </source>
</evidence>
<reference evidence="10" key="1">
    <citation type="submission" date="2017-08" db="EMBL/GenBank/DDBJ databases">
        <authorList>
            <person name="Imhoff J.F."/>
            <person name="Rahn T."/>
            <person name="Kuenzel S."/>
            <person name="Neulinger S.C."/>
        </authorList>
    </citation>
    <scope>NUCLEOTIDE SEQUENCE</scope>
    <source>
        <strain evidence="10">IM 151</strain>
    </source>
</reference>
<feature type="domain" description="Flagellar M-ring N-terminal" evidence="9">
    <location>
        <begin position="50"/>
        <end position="214"/>
    </location>
</feature>
<keyword evidence="3 8" id="KW-0732">Signal</keyword>
<comment type="similarity">
    <text evidence="2 8">Belongs to the YscJ lipoprotein family.</text>
</comment>
<dbReference type="InterPro" id="IPR043427">
    <property type="entry name" value="YscJ/FliF"/>
</dbReference>
<dbReference type="Gene3D" id="3.30.300.30">
    <property type="match status" value="1"/>
</dbReference>
<gene>
    <name evidence="10" type="ORF">CKO43_15590</name>
</gene>
<dbReference type="Proteomes" id="UP001041814">
    <property type="component" value="Unassembled WGS sequence"/>
</dbReference>
<proteinExistence type="inferred from homology"/>
<evidence type="ECO:0000256" key="3">
    <source>
        <dbReference type="ARBA" id="ARBA00022729"/>
    </source>
</evidence>
<keyword evidence="6 8" id="KW-0998">Cell outer membrane</keyword>
<accession>A0ABS1DYH9</accession>
<evidence type="ECO:0000313" key="10">
    <source>
        <dbReference type="EMBL" id="MBK1714196.1"/>
    </source>
</evidence>
<evidence type="ECO:0000256" key="5">
    <source>
        <dbReference type="ARBA" id="ARBA00023139"/>
    </source>
</evidence>
<evidence type="ECO:0000256" key="6">
    <source>
        <dbReference type="ARBA" id="ARBA00023237"/>
    </source>
</evidence>
<reference evidence="10" key="2">
    <citation type="journal article" date="2020" name="Microorganisms">
        <title>Osmotic Adaptation and Compatible Solute Biosynthesis of Phototrophic Bacteria as Revealed from Genome Analyses.</title>
        <authorList>
            <person name="Imhoff J.F."/>
            <person name="Rahn T."/>
            <person name="Kunzel S."/>
            <person name="Keller A."/>
            <person name="Neulinger S.C."/>
        </authorList>
    </citation>
    <scope>NUCLEOTIDE SEQUENCE</scope>
    <source>
        <strain evidence="10">IM 151</strain>
    </source>
</reference>
<evidence type="ECO:0000256" key="7">
    <source>
        <dbReference type="ARBA" id="ARBA00023288"/>
    </source>
</evidence>
<dbReference type="InterPro" id="IPR006182">
    <property type="entry name" value="FliF_N_dom"/>
</dbReference>
<dbReference type="InterPro" id="IPR045851">
    <property type="entry name" value="AMP-bd_C_sf"/>
</dbReference>
<evidence type="ECO:0000256" key="8">
    <source>
        <dbReference type="RuleBase" id="RU364102"/>
    </source>
</evidence>
<evidence type="ECO:0000256" key="4">
    <source>
        <dbReference type="ARBA" id="ARBA00023136"/>
    </source>
</evidence>
<dbReference type="PRINTS" id="PR01338">
    <property type="entry name" value="TYPE3OMKPROT"/>
</dbReference>
<dbReference type="Pfam" id="PF01514">
    <property type="entry name" value="YscJ_FliF"/>
    <property type="match status" value="1"/>
</dbReference>
<dbReference type="Gene3D" id="3.30.70.1530">
    <property type="entry name" value="Hypothetical protein rpa1041"/>
    <property type="match status" value="1"/>
</dbReference>
<evidence type="ECO:0000256" key="1">
    <source>
        <dbReference type="ARBA" id="ARBA00004459"/>
    </source>
</evidence>
<keyword evidence="8" id="KW-1133">Transmembrane helix</keyword>
<comment type="subcellular location">
    <subcellularLocation>
        <location evidence="1">Cell outer membrane</location>
        <topology evidence="1">Lipid-anchor</topology>
    </subcellularLocation>
</comment>
<name>A0ABS1DYH9_RUBGE</name>
<dbReference type="NCBIfam" id="TIGR02544">
    <property type="entry name" value="III_secr_YscJ"/>
    <property type="match status" value="1"/>
</dbReference>
<keyword evidence="5 8" id="KW-0564">Palmitate</keyword>
<organism evidence="10 11">
    <name type="scientific">Rubrivivax gelatinosus</name>
    <name type="common">Rhodocyclus gelatinosus</name>
    <name type="synonym">Rhodopseudomonas gelatinosa</name>
    <dbReference type="NCBI Taxonomy" id="28068"/>
    <lineage>
        <taxon>Bacteria</taxon>
        <taxon>Pseudomonadati</taxon>
        <taxon>Pseudomonadota</taxon>
        <taxon>Betaproteobacteria</taxon>
        <taxon>Burkholderiales</taxon>
        <taxon>Sphaerotilaceae</taxon>
        <taxon>Rubrivivax</taxon>
    </lineage>
</organism>
<keyword evidence="4 8" id="KW-0472">Membrane</keyword>
<dbReference type="InterPro" id="IPR003282">
    <property type="entry name" value="T3SS_SctJ"/>
</dbReference>
<dbReference type="PANTHER" id="PTHR30046:SF2">
    <property type="entry name" value="YOP PROTEINS TRANSLOCATION LIPOPROTEIN J"/>
    <property type="match status" value="1"/>
</dbReference>
<keyword evidence="8" id="KW-0812">Transmembrane</keyword>
<dbReference type="EMBL" id="NRRU01000059">
    <property type="protein sequence ID" value="MBK1714196.1"/>
    <property type="molecule type" value="Genomic_DNA"/>
</dbReference>